<dbReference type="RefSeq" id="WP_069292916.1">
    <property type="nucleotide sequence ID" value="NZ_CP140110.1"/>
</dbReference>
<proteinExistence type="predicted"/>
<dbReference type="EMBL" id="LWAF01000004">
    <property type="protein sequence ID" value="ODN30739.1"/>
    <property type="molecule type" value="Genomic_DNA"/>
</dbReference>
<dbReference type="OrthoDB" id="46822at2"/>
<dbReference type="Proteomes" id="UP000094570">
    <property type="component" value="Unassembled WGS sequence"/>
</dbReference>
<organism evidence="1 2">
    <name type="scientific">Fervidobacterium thailandense</name>
    <dbReference type="NCBI Taxonomy" id="1008305"/>
    <lineage>
        <taxon>Bacteria</taxon>
        <taxon>Thermotogati</taxon>
        <taxon>Thermotogota</taxon>
        <taxon>Thermotogae</taxon>
        <taxon>Thermotogales</taxon>
        <taxon>Fervidobacteriaceae</taxon>
        <taxon>Fervidobacterium</taxon>
    </lineage>
</organism>
<evidence type="ECO:0000313" key="1">
    <source>
        <dbReference type="EMBL" id="ODN30739.1"/>
    </source>
</evidence>
<comment type="caution">
    <text evidence="1">The sequence shown here is derived from an EMBL/GenBank/DDBJ whole genome shotgun (WGS) entry which is preliminary data.</text>
</comment>
<reference evidence="2" key="1">
    <citation type="submission" date="2016-04" db="EMBL/GenBank/DDBJ databases">
        <title>The genome sequence project of a novel Fervidobacterium isolate from a hot spring in Thailand.</title>
        <authorList>
            <person name="Gonzalez J.M."/>
            <person name="Cuecas A."/>
            <person name="Kanoksilapatham W."/>
        </authorList>
    </citation>
    <scope>NUCLEOTIDE SEQUENCE [LARGE SCALE GENOMIC DNA]</scope>
    <source>
        <strain evidence="2">FC2004</strain>
    </source>
</reference>
<gene>
    <name evidence="1" type="ORF">A4H02_04210</name>
</gene>
<name>A0A1E3G3F4_9BACT</name>
<sequence length="229" mass="23616">MFRKFRKASYVFAFLTTILVGFVGTTFGFNFGGGGPLVLFFPGGTVIGELKNLNVPIVNVGNFGDGILAVGGFGYGGVPGGLYSGGFGFGGEREYTTPDGTFKVSVGGGFGMGLKKINFDNISLFASLGFGGVDFSIAKKVNEGKTSLDDLKSGQLEGYLGASISYTTLSVGVGASLKISFVELSLGGIMFLGFSTDGWTVNGKKLTGVTDSSNLLLSYSLFGGVGFGF</sequence>
<dbReference type="AlphaFoldDB" id="A0A1E3G3F4"/>
<protein>
    <recommendedName>
        <fullName evidence="3">Outer membrane protein beta-barrel domain-containing protein</fullName>
    </recommendedName>
</protein>
<keyword evidence="2" id="KW-1185">Reference proteome</keyword>
<evidence type="ECO:0000313" key="2">
    <source>
        <dbReference type="Proteomes" id="UP000094570"/>
    </source>
</evidence>
<evidence type="ECO:0008006" key="3">
    <source>
        <dbReference type="Google" id="ProtNLM"/>
    </source>
</evidence>
<dbReference type="STRING" id="1008305.A4H02_04210"/>
<accession>A0A1E3G3F4</accession>